<dbReference type="Proteomes" id="UP000236655">
    <property type="component" value="Chromosome"/>
</dbReference>
<evidence type="ECO:0000313" key="7">
    <source>
        <dbReference type="EMBL" id="AUR52713.1"/>
    </source>
</evidence>
<feature type="binding site" evidence="6">
    <location>
        <position position="149"/>
    </location>
    <ligand>
        <name>S-adenosyl-L-methionine</name>
        <dbReference type="ChEBI" id="CHEBI:59789"/>
    </ligand>
</feature>
<keyword evidence="2 6" id="KW-0698">rRNA processing</keyword>
<comment type="caution">
    <text evidence="6">Lacks conserved residue(s) required for the propagation of feature annotation.</text>
</comment>
<dbReference type="Pfam" id="PF02527">
    <property type="entry name" value="GidB"/>
    <property type="match status" value="1"/>
</dbReference>
<dbReference type="Gene3D" id="3.40.50.150">
    <property type="entry name" value="Vaccinia Virus protein VP39"/>
    <property type="match status" value="1"/>
</dbReference>
<dbReference type="SUPFAM" id="SSF53335">
    <property type="entry name" value="S-adenosyl-L-methionine-dependent methyltransferases"/>
    <property type="match status" value="1"/>
</dbReference>
<dbReference type="GO" id="GO:0070043">
    <property type="term" value="F:rRNA (guanine-N7-)-methyltransferase activity"/>
    <property type="evidence" value="ECO:0007669"/>
    <property type="project" value="UniProtKB-UniRule"/>
</dbReference>
<evidence type="ECO:0000256" key="2">
    <source>
        <dbReference type="ARBA" id="ARBA00022552"/>
    </source>
</evidence>
<evidence type="ECO:0000256" key="5">
    <source>
        <dbReference type="ARBA" id="ARBA00022691"/>
    </source>
</evidence>
<evidence type="ECO:0000256" key="6">
    <source>
        <dbReference type="HAMAP-Rule" id="MF_00074"/>
    </source>
</evidence>
<dbReference type="PANTHER" id="PTHR31760:SF0">
    <property type="entry name" value="S-ADENOSYL-L-METHIONINE-DEPENDENT METHYLTRANSFERASES SUPERFAMILY PROTEIN"/>
    <property type="match status" value="1"/>
</dbReference>
<proteinExistence type="inferred from homology"/>
<dbReference type="PANTHER" id="PTHR31760">
    <property type="entry name" value="S-ADENOSYL-L-METHIONINE-DEPENDENT METHYLTRANSFERASES SUPERFAMILY PROTEIN"/>
    <property type="match status" value="1"/>
</dbReference>
<feature type="binding site" evidence="6">
    <location>
        <begin position="135"/>
        <end position="136"/>
    </location>
    <ligand>
        <name>S-adenosyl-L-methionine</name>
        <dbReference type="ChEBI" id="CHEBI:59789"/>
    </ligand>
</feature>
<accession>A0A2I7N8C2</accession>
<dbReference type="AlphaFoldDB" id="A0A2I7N8C2"/>
<evidence type="ECO:0000313" key="8">
    <source>
        <dbReference type="Proteomes" id="UP000236655"/>
    </source>
</evidence>
<organism evidence="7 8">
    <name type="scientific">Aquella oligotrophica</name>
    <dbReference type="NCBI Taxonomy" id="2067065"/>
    <lineage>
        <taxon>Bacteria</taxon>
        <taxon>Pseudomonadati</taxon>
        <taxon>Pseudomonadota</taxon>
        <taxon>Betaproteobacteria</taxon>
        <taxon>Neisseriales</taxon>
        <taxon>Neisseriaceae</taxon>
        <taxon>Aquella</taxon>
    </lineage>
</organism>
<keyword evidence="1 6" id="KW-0963">Cytoplasm</keyword>
<dbReference type="PIRSF" id="PIRSF003078">
    <property type="entry name" value="GidB"/>
    <property type="match status" value="1"/>
</dbReference>
<dbReference type="InterPro" id="IPR003682">
    <property type="entry name" value="rRNA_ssu_MeTfrase_G"/>
</dbReference>
<keyword evidence="8" id="KW-1185">Reference proteome</keyword>
<dbReference type="CDD" id="cd02440">
    <property type="entry name" value="AdoMet_MTases"/>
    <property type="match status" value="1"/>
</dbReference>
<gene>
    <name evidence="6" type="primary">rsmG</name>
    <name evidence="7" type="ORF">CUN60_10530</name>
</gene>
<feature type="binding site" evidence="6">
    <location>
        <position position="84"/>
    </location>
    <ligand>
        <name>S-adenosyl-L-methionine</name>
        <dbReference type="ChEBI" id="CHEBI:59789"/>
    </ligand>
</feature>
<keyword evidence="3 6" id="KW-0489">Methyltransferase</keyword>
<dbReference type="KEGG" id="nba:CUN60_10530"/>
<comment type="subcellular location">
    <subcellularLocation>
        <location evidence="6">Cytoplasm</location>
    </subcellularLocation>
</comment>
<dbReference type="EC" id="2.1.1.170" evidence="6"/>
<protein>
    <recommendedName>
        <fullName evidence="6">Ribosomal RNA small subunit methyltransferase G</fullName>
        <ecNumber evidence="6">2.1.1.170</ecNumber>
    </recommendedName>
    <alternativeName>
        <fullName evidence="6">16S rRNA 7-methylguanosine methyltransferase</fullName>
        <shortName evidence="6">16S rRNA m7G methyltransferase</shortName>
    </alternativeName>
</protein>
<dbReference type="HAMAP" id="MF_00074">
    <property type="entry name" value="16SrRNA_methyltr_G"/>
    <property type="match status" value="1"/>
</dbReference>
<name>A0A2I7N8C2_9NEIS</name>
<dbReference type="InterPro" id="IPR029063">
    <property type="entry name" value="SAM-dependent_MTases_sf"/>
</dbReference>
<comment type="catalytic activity">
    <reaction evidence="6">
        <text>guanosine(527) in 16S rRNA + S-adenosyl-L-methionine = N(7)-methylguanosine(527) in 16S rRNA + S-adenosyl-L-homocysteine</text>
        <dbReference type="Rhea" id="RHEA:42732"/>
        <dbReference type="Rhea" id="RHEA-COMP:10209"/>
        <dbReference type="Rhea" id="RHEA-COMP:10210"/>
        <dbReference type="ChEBI" id="CHEBI:57856"/>
        <dbReference type="ChEBI" id="CHEBI:59789"/>
        <dbReference type="ChEBI" id="CHEBI:74269"/>
        <dbReference type="ChEBI" id="CHEBI:74480"/>
        <dbReference type="EC" id="2.1.1.170"/>
    </reaction>
</comment>
<evidence type="ECO:0000256" key="1">
    <source>
        <dbReference type="ARBA" id="ARBA00022490"/>
    </source>
</evidence>
<dbReference type="EMBL" id="CP024847">
    <property type="protein sequence ID" value="AUR52713.1"/>
    <property type="molecule type" value="Genomic_DNA"/>
</dbReference>
<reference evidence="8" key="1">
    <citation type="submission" date="2017-11" db="EMBL/GenBank/DDBJ databases">
        <authorList>
            <person name="Chan K.G."/>
            <person name="Lee L.S."/>
        </authorList>
    </citation>
    <scope>NUCLEOTIDE SEQUENCE [LARGE SCALE GENOMIC DNA]</scope>
    <source>
        <strain evidence="8">DSM 100970</strain>
    </source>
</reference>
<evidence type="ECO:0000256" key="4">
    <source>
        <dbReference type="ARBA" id="ARBA00022679"/>
    </source>
</evidence>
<keyword evidence="4 6" id="KW-0808">Transferase</keyword>
<dbReference type="GO" id="GO:0005829">
    <property type="term" value="C:cytosol"/>
    <property type="evidence" value="ECO:0007669"/>
    <property type="project" value="TreeGrafter"/>
</dbReference>
<comment type="function">
    <text evidence="6">Specifically methylates the N7 position of guanine in position 527 of 16S rRNA.</text>
</comment>
<dbReference type="NCBIfam" id="TIGR00138">
    <property type="entry name" value="rsmG_gidB"/>
    <property type="match status" value="1"/>
</dbReference>
<sequence>MKPFKIEYKLTDIIIDAIHKLGIEFVENQLSALNQYASMLIKWNKVYSLTAISNPRQIKILHLIDGLSIVPHLPDNNGFVLDVGSGMGVPGIIIAIMKPNLHVTLIDSNSKKIAFLRQVKIELRLANLEIVNSRVEKYDIQRFDIITSRAFADLSLFISLTEHLLNDSGYYLAMKSQQASNEADKLNNYSSEIINLQVPYLDAPRVLVKIKKL</sequence>
<evidence type="ECO:0000256" key="3">
    <source>
        <dbReference type="ARBA" id="ARBA00022603"/>
    </source>
</evidence>
<keyword evidence="5 6" id="KW-0949">S-adenosyl-L-methionine</keyword>
<comment type="similarity">
    <text evidence="6">Belongs to the methyltransferase superfamily. RNA methyltransferase RsmG family.</text>
</comment>